<evidence type="ECO:0000256" key="1">
    <source>
        <dbReference type="SAM" id="Phobius"/>
    </source>
</evidence>
<feature type="transmembrane region" description="Helical" evidence="1">
    <location>
        <begin position="73"/>
        <end position="95"/>
    </location>
</feature>
<dbReference type="RefSeq" id="WP_117679764.1">
    <property type="nucleotide sequence ID" value="NZ_CAJJKC010000006.1"/>
</dbReference>
<keyword evidence="1" id="KW-1133">Transmembrane helix</keyword>
<accession>A0A3E4QT06</accession>
<sequence length="101" mass="10892">MLGQDNLGNIPFAISGVAIGVLAFGILMAALLPVLRHKRKANLAKGFVSIMISLALLHSGVIVVYLFSQKRVLACLVGELVGFFVCWTLLAVYCMTSGRRK</sequence>
<evidence type="ECO:0000313" key="3">
    <source>
        <dbReference type="Proteomes" id="UP000260943"/>
    </source>
</evidence>
<organism evidence="2 3">
    <name type="scientific">Collinsella tanakaei</name>
    <dbReference type="NCBI Taxonomy" id="626935"/>
    <lineage>
        <taxon>Bacteria</taxon>
        <taxon>Bacillati</taxon>
        <taxon>Actinomycetota</taxon>
        <taxon>Coriobacteriia</taxon>
        <taxon>Coriobacteriales</taxon>
        <taxon>Coriobacteriaceae</taxon>
        <taxon>Collinsella</taxon>
    </lineage>
</organism>
<evidence type="ECO:0000313" key="2">
    <source>
        <dbReference type="EMBL" id="RGL09934.1"/>
    </source>
</evidence>
<dbReference type="Proteomes" id="UP000260943">
    <property type="component" value="Unassembled WGS sequence"/>
</dbReference>
<comment type="caution">
    <text evidence="2">The sequence shown here is derived from an EMBL/GenBank/DDBJ whole genome shotgun (WGS) entry which is preliminary data.</text>
</comment>
<protein>
    <submittedName>
        <fullName evidence="2">Uncharacterized protein</fullName>
    </submittedName>
</protein>
<feature type="transmembrane region" description="Helical" evidence="1">
    <location>
        <begin position="47"/>
        <end position="67"/>
    </location>
</feature>
<proteinExistence type="predicted"/>
<keyword evidence="1" id="KW-0472">Membrane</keyword>
<dbReference type="EMBL" id="QSRJ01000007">
    <property type="protein sequence ID" value="RGL09934.1"/>
    <property type="molecule type" value="Genomic_DNA"/>
</dbReference>
<name>A0A3E4QT06_9ACTN</name>
<gene>
    <name evidence="2" type="ORF">DXC81_06910</name>
</gene>
<keyword evidence="1" id="KW-0812">Transmembrane</keyword>
<reference evidence="2 3" key="1">
    <citation type="submission" date="2018-08" db="EMBL/GenBank/DDBJ databases">
        <title>A genome reference for cultivated species of the human gut microbiota.</title>
        <authorList>
            <person name="Zou Y."/>
            <person name="Xue W."/>
            <person name="Luo G."/>
        </authorList>
    </citation>
    <scope>NUCLEOTIDE SEQUENCE [LARGE SCALE GENOMIC DNA]</scope>
    <source>
        <strain evidence="2 3">TF08-14</strain>
    </source>
</reference>
<feature type="transmembrane region" description="Helical" evidence="1">
    <location>
        <begin position="12"/>
        <end position="35"/>
    </location>
</feature>
<dbReference type="AlphaFoldDB" id="A0A3E4QT06"/>